<accession>A0A6A7AHL0</accession>
<evidence type="ECO:0000313" key="3">
    <source>
        <dbReference type="Proteomes" id="UP000799424"/>
    </source>
</evidence>
<evidence type="ECO:0008006" key="4">
    <source>
        <dbReference type="Google" id="ProtNLM"/>
    </source>
</evidence>
<proteinExistence type="predicted"/>
<feature type="chain" id="PRO_5025445217" description="EGF-like domain-containing protein" evidence="1">
    <location>
        <begin position="17"/>
        <end position="377"/>
    </location>
</feature>
<gene>
    <name evidence="2" type="ORF">CC86DRAFT_376068</name>
</gene>
<organism evidence="2 3">
    <name type="scientific">Ophiobolus disseminans</name>
    <dbReference type="NCBI Taxonomy" id="1469910"/>
    <lineage>
        <taxon>Eukaryota</taxon>
        <taxon>Fungi</taxon>
        <taxon>Dikarya</taxon>
        <taxon>Ascomycota</taxon>
        <taxon>Pezizomycotina</taxon>
        <taxon>Dothideomycetes</taxon>
        <taxon>Pleosporomycetidae</taxon>
        <taxon>Pleosporales</taxon>
        <taxon>Pleosporineae</taxon>
        <taxon>Phaeosphaeriaceae</taxon>
        <taxon>Ophiobolus</taxon>
    </lineage>
</organism>
<evidence type="ECO:0000313" key="2">
    <source>
        <dbReference type="EMBL" id="KAF2832782.1"/>
    </source>
</evidence>
<dbReference type="EMBL" id="MU006216">
    <property type="protein sequence ID" value="KAF2832782.1"/>
    <property type="molecule type" value="Genomic_DNA"/>
</dbReference>
<keyword evidence="3" id="KW-1185">Reference proteome</keyword>
<dbReference type="AlphaFoldDB" id="A0A6A7AHL0"/>
<protein>
    <recommendedName>
        <fullName evidence="4">EGF-like domain-containing protein</fullName>
    </recommendedName>
</protein>
<name>A0A6A7AHL0_9PLEO</name>
<reference evidence="2" key="1">
    <citation type="journal article" date="2020" name="Stud. Mycol.">
        <title>101 Dothideomycetes genomes: a test case for predicting lifestyles and emergence of pathogens.</title>
        <authorList>
            <person name="Haridas S."/>
            <person name="Albert R."/>
            <person name="Binder M."/>
            <person name="Bloem J."/>
            <person name="Labutti K."/>
            <person name="Salamov A."/>
            <person name="Andreopoulos B."/>
            <person name="Baker S."/>
            <person name="Barry K."/>
            <person name="Bills G."/>
            <person name="Bluhm B."/>
            <person name="Cannon C."/>
            <person name="Castanera R."/>
            <person name="Culley D."/>
            <person name="Daum C."/>
            <person name="Ezra D."/>
            <person name="Gonzalez J."/>
            <person name="Henrissat B."/>
            <person name="Kuo A."/>
            <person name="Liang C."/>
            <person name="Lipzen A."/>
            <person name="Lutzoni F."/>
            <person name="Magnuson J."/>
            <person name="Mondo S."/>
            <person name="Nolan M."/>
            <person name="Ohm R."/>
            <person name="Pangilinan J."/>
            <person name="Park H.-J."/>
            <person name="Ramirez L."/>
            <person name="Alfaro M."/>
            <person name="Sun H."/>
            <person name="Tritt A."/>
            <person name="Yoshinaga Y."/>
            <person name="Zwiers L.-H."/>
            <person name="Turgeon B."/>
            <person name="Goodwin S."/>
            <person name="Spatafora J."/>
            <person name="Crous P."/>
            <person name="Grigoriev I."/>
        </authorList>
    </citation>
    <scope>NUCLEOTIDE SEQUENCE</scope>
    <source>
        <strain evidence="2">CBS 113818</strain>
    </source>
</reference>
<sequence>MYFLALLLALLNTAFAKKPSDPQHKCGWVIQHGKIDLFMTTAENRCVPHDFPITRIKVFEGGNQCDADKMVREVKVDSGVYPRVESVEGRKGVLSYRCAIPKTSILALFILLTTPSAKKPPPNLSRCGWIKSSNIPKKVKTFARVNICLQRDDPITSFIVYKFRGSRCDRNERVKRVHVAWDQRQMQEDLPEQAGVLSYRCELDYVVGGKKKPRPGDDVSALKPYRHGHVRYQSTCITTKLKPPNNTLHTSHLHLISHTTAINFTMRLLLLLVLVAASSAKKPNDPRRCMWLKHHNSNPEAEAFPEGNRCSWRRDPIKQFGVFLSCRCEFYEGNTCDAGKVVSTVSASRTEEFGDFDKDQQVMSFKCDSMIKKEGNA</sequence>
<dbReference type="Proteomes" id="UP000799424">
    <property type="component" value="Unassembled WGS sequence"/>
</dbReference>
<feature type="signal peptide" evidence="1">
    <location>
        <begin position="1"/>
        <end position="16"/>
    </location>
</feature>
<keyword evidence="1" id="KW-0732">Signal</keyword>
<evidence type="ECO:0000256" key="1">
    <source>
        <dbReference type="SAM" id="SignalP"/>
    </source>
</evidence>